<dbReference type="InterPro" id="IPR025427">
    <property type="entry name" value="DUF4160"/>
</dbReference>
<dbReference type="RefSeq" id="WP_123105810.1">
    <property type="nucleotide sequence ID" value="NZ_CP127527.1"/>
</dbReference>
<gene>
    <name evidence="1" type="ORF">EC580_13175</name>
</gene>
<accession>A0A3M8QPE2</accession>
<dbReference type="AlphaFoldDB" id="A0A3M8QPE2"/>
<protein>
    <submittedName>
        <fullName evidence="1">DUF4160 domain-containing protein</fullName>
    </submittedName>
</protein>
<dbReference type="OrthoDB" id="122670at2"/>
<name>A0A3M8QPE2_9PROT</name>
<sequence length="79" mass="9071">MAPTIFREGGFRFFFFSREEARMHVHVNHPDGEAKFWLSPELGLATSVGLSPKQIKEAQNLIAVHLEEIIHAWKTHFPS</sequence>
<dbReference type="Pfam" id="PF13711">
    <property type="entry name" value="DUF4160"/>
    <property type="match status" value="1"/>
</dbReference>
<reference evidence="1" key="1">
    <citation type="submission" date="2018-10" db="EMBL/GenBank/DDBJ databases">
        <title>Acidithiobacillus sulfuriphilus sp. nov.: an extremely acidophilic sulfur-oxidizing chemolithotroph isolated from a neutral pH environment.</title>
        <authorList>
            <person name="Falagan C."/>
            <person name="Moya-Beltran A."/>
            <person name="Quatrini R."/>
            <person name="Johnson D.B."/>
        </authorList>
    </citation>
    <scope>NUCLEOTIDE SEQUENCE [LARGE SCALE GENOMIC DNA]</scope>
    <source>
        <strain evidence="1">CJ-2</strain>
    </source>
</reference>
<evidence type="ECO:0000313" key="1">
    <source>
        <dbReference type="EMBL" id="RNF58105.1"/>
    </source>
</evidence>
<dbReference type="EMBL" id="RIZI01000192">
    <property type="protein sequence ID" value="RNF58105.1"/>
    <property type="molecule type" value="Genomic_DNA"/>
</dbReference>
<comment type="caution">
    <text evidence="1">The sequence shown here is derived from an EMBL/GenBank/DDBJ whole genome shotgun (WGS) entry which is preliminary data.</text>
</comment>
<proteinExistence type="predicted"/>
<organism evidence="1">
    <name type="scientific">Acidithiobacillus sulfuriphilus</name>
    <dbReference type="NCBI Taxonomy" id="1867749"/>
    <lineage>
        <taxon>Bacteria</taxon>
        <taxon>Pseudomonadati</taxon>
        <taxon>Pseudomonadota</taxon>
        <taxon>Acidithiobacillia</taxon>
        <taxon>Acidithiobacillales</taxon>
        <taxon>Acidithiobacillaceae</taxon>
        <taxon>Acidithiobacillus</taxon>
    </lineage>
</organism>